<dbReference type="InterPro" id="IPR027417">
    <property type="entry name" value="P-loop_NTPase"/>
</dbReference>
<name>A0A8S3IV30_9BILA</name>
<organism evidence="1 2">
    <name type="scientific">Rotaria magnacalcarata</name>
    <dbReference type="NCBI Taxonomy" id="392030"/>
    <lineage>
        <taxon>Eukaryota</taxon>
        <taxon>Metazoa</taxon>
        <taxon>Spiralia</taxon>
        <taxon>Gnathifera</taxon>
        <taxon>Rotifera</taxon>
        <taxon>Eurotatoria</taxon>
        <taxon>Bdelloidea</taxon>
        <taxon>Philodinida</taxon>
        <taxon>Philodinidae</taxon>
        <taxon>Rotaria</taxon>
    </lineage>
</organism>
<gene>
    <name evidence="1" type="ORF">GIL414_LOCUS77768</name>
</gene>
<sequence>MHLLLNFTSDRDELNEYLELILKEIKQFNGDIILFIDKIDLLFDVENQEGIINAVNILKSML</sequence>
<evidence type="ECO:0000313" key="2">
    <source>
        <dbReference type="Proteomes" id="UP000681720"/>
    </source>
</evidence>
<feature type="non-terminal residue" evidence="1">
    <location>
        <position position="62"/>
    </location>
</feature>
<feature type="non-terminal residue" evidence="1">
    <location>
        <position position="1"/>
    </location>
</feature>
<dbReference type="AlphaFoldDB" id="A0A8S3IV30"/>
<proteinExistence type="predicted"/>
<protein>
    <submittedName>
        <fullName evidence="1">Uncharacterized protein</fullName>
    </submittedName>
</protein>
<comment type="caution">
    <text evidence="1">The sequence shown here is derived from an EMBL/GenBank/DDBJ whole genome shotgun (WGS) entry which is preliminary data.</text>
</comment>
<evidence type="ECO:0000313" key="1">
    <source>
        <dbReference type="EMBL" id="CAF5204791.1"/>
    </source>
</evidence>
<dbReference type="Proteomes" id="UP000681720">
    <property type="component" value="Unassembled WGS sequence"/>
</dbReference>
<dbReference type="Gene3D" id="3.40.50.300">
    <property type="entry name" value="P-loop containing nucleotide triphosphate hydrolases"/>
    <property type="match status" value="1"/>
</dbReference>
<reference evidence="1" key="1">
    <citation type="submission" date="2021-02" db="EMBL/GenBank/DDBJ databases">
        <authorList>
            <person name="Nowell W R."/>
        </authorList>
    </citation>
    <scope>NUCLEOTIDE SEQUENCE</scope>
</reference>
<accession>A0A8S3IV30</accession>
<dbReference type="EMBL" id="CAJOBJ010348382">
    <property type="protein sequence ID" value="CAF5204791.1"/>
    <property type="molecule type" value="Genomic_DNA"/>
</dbReference>